<feature type="domain" description="Domain of unknown function at the cortex 1" evidence="1">
    <location>
        <begin position="50"/>
        <end position="253"/>
    </location>
</feature>
<evidence type="ECO:0000259" key="1">
    <source>
        <dbReference type="Pfam" id="PF08588"/>
    </source>
</evidence>
<comment type="caution">
    <text evidence="2">The sequence shown here is derived from an EMBL/GenBank/DDBJ whole genome shotgun (WGS) entry which is preliminary data.</text>
</comment>
<protein>
    <recommendedName>
        <fullName evidence="1">Domain of unknown function at the cortex 1 domain-containing protein</fullName>
    </recommendedName>
</protein>
<organism evidence="2 3">
    <name type="scientific">Triparma laevis f. longispina</name>
    <dbReference type="NCBI Taxonomy" id="1714387"/>
    <lineage>
        <taxon>Eukaryota</taxon>
        <taxon>Sar</taxon>
        <taxon>Stramenopiles</taxon>
        <taxon>Ochrophyta</taxon>
        <taxon>Bolidophyceae</taxon>
        <taxon>Parmales</taxon>
        <taxon>Triparmaceae</taxon>
        <taxon>Triparma</taxon>
    </lineage>
</organism>
<dbReference type="AlphaFoldDB" id="A0A9W7C6I9"/>
<dbReference type="EMBL" id="BRXW01000003">
    <property type="protein sequence ID" value="GMH99083.1"/>
    <property type="molecule type" value="Genomic_DNA"/>
</dbReference>
<evidence type="ECO:0000313" key="3">
    <source>
        <dbReference type="Proteomes" id="UP001165122"/>
    </source>
</evidence>
<dbReference type="Proteomes" id="UP001165122">
    <property type="component" value="Unassembled WGS sequence"/>
</dbReference>
<dbReference type="Pfam" id="PF08588">
    <property type="entry name" value="Duc1"/>
    <property type="match status" value="1"/>
</dbReference>
<evidence type="ECO:0000313" key="2">
    <source>
        <dbReference type="EMBL" id="GMH99083.1"/>
    </source>
</evidence>
<gene>
    <name evidence="2" type="ORF">TrLO_g3621</name>
</gene>
<reference evidence="3" key="1">
    <citation type="journal article" date="2023" name="Commun. Biol.">
        <title>Genome analysis of Parmales, the sister group of diatoms, reveals the evolutionary specialization of diatoms from phago-mixotrophs to photoautotrophs.</title>
        <authorList>
            <person name="Ban H."/>
            <person name="Sato S."/>
            <person name="Yoshikawa S."/>
            <person name="Yamada K."/>
            <person name="Nakamura Y."/>
            <person name="Ichinomiya M."/>
            <person name="Sato N."/>
            <person name="Blanc-Mathieu R."/>
            <person name="Endo H."/>
            <person name="Kuwata A."/>
            <person name="Ogata H."/>
        </authorList>
    </citation>
    <scope>NUCLEOTIDE SEQUENCE [LARGE SCALE GENOMIC DNA]</scope>
    <source>
        <strain evidence="3">NIES 3700</strain>
    </source>
</reference>
<proteinExistence type="predicted"/>
<accession>A0A9W7C6I9</accession>
<keyword evidence="3" id="KW-1185">Reference proteome</keyword>
<dbReference type="InterPro" id="IPR013897">
    <property type="entry name" value="Duc1"/>
</dbReference>
<name>A0A9W7C6I9_9STRA</name>
<sequence>MSFTLAWIGILDELDALRSHHTQPKEISIPVVSRPSKNQLFVNVSKSAKKQEPTPLAFTSSTASGKVLFSSRHHAPPSPFTSSIFSGPSNTSCEAELRLTCKFHRKPSNLTIAAELIDCSQVSWSRTTTFLSHILLKLLAIYSPNMSWSTGDPSKNIKPHISFPLYACVDDLNSGENIFNVDEGEEEKVLRKRDYKKNVEFRKGDTMTFRSRLFYVDFVNWRAKGLPVIDQIPLSKWWGKAGLRLAIYDVNEEGERTNVLDLDVFNEDYNEPRQK</sequence>